<dbReference type="PANTHER" id="PTHR43553:SF24">
    <property type="entry name" value="ENERGY-COUPLING FACTOR TRANSPORTER ATP-BINDING PROTEIN ECFA1"/>
    <property type="match status" value="1"/>
</dbReference>
<comment type="similarity">
    <text evidence="2 10">Belongs to the ABC transporter superfamily.</text>
</comment>
<evidence type="ECO:0000256" key="5">
    <source>
        <dbReference type="ARBA" id="ARBA00022741"/>
    </source>
</evidence>
<dbReference type="Pfam" id="PF00005">
    <property type="entry name" value="ABC_tran"/>
    <property type="match status" value="1"/>
</dbReference>
<feature type="domain" description="ABC transporter" evidence="12">
    <location>
        <begin position="104"/>
        <end position="339"/>
    </location>
</feature>
<dbReference type="CDD" id="cd03225">
    <property type="entry name" value="ABC_cobalt_CbiO_domain1"/>
    <property type="match status" value="1"/>
</dbReference>
<dbReference type="AlphaFoldDB" id="A0A239WDW2"/>
<dbReference type="GO" id="GO:0043190">
    <property type="term" value="C:ATP-binding cassette (ABC) transporter complex"/>
    <property type="evidence" value="ECO:0007669"/>
    <property type="project" value="TreeGrafter"/>
</dbReference>
<accession>A0A239WDW2</accession>
<feature type="compositionally biased region" description="Low complexity" evidence="11">
    <location>
        <begin position="57"/>
        <end position="71"/>
    </location>
</feature>
<evidence type="ECO:0000313" key="14">
    <source>
        <dbReference type="Proteomes" id="UP000215332"/>
    </source>
</evidence>
<evidence type="ECO:0000256" key="2">
    <source>
        <dbReference type="ARBA" id="ARBA00005417"/>
    </source>
</evidence>
<evidence type="ECO:0000256" key="7">
    <source>
        <dbReference type="ARBA" id="ARBA00022967"/>
    </source>
</evidence>
<dbReference type="GO" id="GO:0006824">
    <property type="term" value="P:cobalt ion transport"/>
    <property type="evidence" value="ECO:0007669"/>
    <property type="project" value="InterPro"/>
</dbReference>
<dbReference type="InterPro" id="IPR005876">
    <property type="entry name" value="Co_trans_ATP-bd"/>
</dbReference>
<dbReference type="EMBL" id="LT906441">
    <property type="protein sequence ID" value="SNV32276.1"/>
    <property type="molecule type" value="Genomic_DNA"/>
</dbReference>
<dbReference type="SUPFAM" id="SSF52540">
    <property type="entry name" value="P-loop containing nucleoside triphosphate hydrolases"/>
    <property type="match status" value="1"/>
</dbReference>
<keyword evidence="7" id="KW-1278">Translocase</keyword>
<comment type="subcellular location">
    <subcellularLocation>
        <location evidence="1 10">Cell membrane</location>
        <topology evidence="1 10">Peripheral membrane protein</topology>
    </subcellularLocation>
</comment>
<organism evidence="13 14">
    <name type="scientific">Cutibacterium granulosum</name>
    <dbReference type="NCBI Taxonomy" id="33011"/>
    <lineage>
        <taxon>Bacteria</taxon>
        <taxon>Bacillati</taxon>
        <taxon>Actinomycetota</taxon>
        <taxon>Actinomycetes</taxon>
        <taxon>Propionibacteriales</taxon>
        <taxon>Propionibacteriaceae</taxon>
        <taxon>Cutibacterium</taxon>
    </lineage>
</organism>
<name>A0A239WDW2_9ACTN</name>
<evidence type="ECO:0000256" key="11">
    <source>
        <dbReference type="SAM" id="MobiDB-lite"/>
    </source>
</evidence>
<feature type="region of interest" description="Disordered" evidence="11">
    <location>
        <begin position="1"/>
        <end position="96"/>
    </location>
</feature>
<dbReference type="FunFam" id="3.40.50.300:FF:000224">
    <property type="entry name" value="Energy-coupling factor transporter ATP-binding protein EcfA"/>
    <property type="match status" value="1"/>
</dbReference>
<evidence type="ECO:0000259" key="12">
    <source>
        <dbReference type="PROSITE" id="PS50893"/>
    </source>
</evidence>
<reference evidence="13 14" key="1">
    <citation type="submission" date="2017-06" db="EMBL/GenBank/DDBJ databases">
        <authorList>
            <consortium name="Pathogen Informatics"/>
        </authorList>
    </citation>
    <scope>NUCLEOTIDE SEQUENCE [LARGE SCALE GENOMIC DNA]</scope>
    <source>
        <strain evidence="13 14">NCTC11865</strain>
    </source>
</reference>
<dbReference type="PROSITE" id="PS00211">
    <property type="entry name" value="ABC_TRANSPORTER_1"/>
    <property type="match status" value="1"/>
</dbReference>
<evidence type="ECO:0000256" key="3">
    <source>
        <dbReference type="ARBA" id="ARBA00022448"/>
    </source>
</evidence>
<dbReference type="KEGG" id="cgrn:4412665_00768"/>
<dbReference type="GO" id="GO:0042626">
    <property type="term" value="F:ATPase-coupled transmembrane transporter activity"/>
    <property type="evidence" value="ECO:0007669"/>
    <property type="project" value="TreeGrafter"/>
</dbReference>
<dbReference type="InterPro" id="IPR003593">
    <property type="entry name" value="AAA+_ATPase"/>
</dbReference>
<dbReference type="InterPro" id="IPR003439">
    <property type="entry name" value="ABC_transporter-like_ATP-bd"/>
</dbReference>
<protein>
    <recommendedName>
        <fullName evidence="10">ABC transporter ATP-binding protein</fullName>
    </recommendedName>
</protein>
<dbReference type="NCBIfam" id="TIGR01166">
    <property type="entry name" value="cbiO"/>
    <property type="match status" value="1"/>
</dbReference>
<evidence type="ECO:0000313" key="13">
    <source>
        <dbReference type="EMBL" id="SNV32276.1"/>
    </source>
</evidence>
<gene>
    <name evidence="13" type="primary">ecfA1</name>
    <name evidence="13" type="ORF">SAMEA4412665_00768</name>
</gene>
<dbReference type="GO" id="GO:0016887">
    <property type="term" value="F:ATP hydrolysis activity"/>
    <property type="evidence" value="ECO:0007669"/>
    <property type="project" value="InterPro"/>
</dbReference>
<dbReference type="InterPro" id="IPR027417">
    <property type="entry name" value="P-loop_NTPase"/>
</dbReference>
<dbReference type="PANTHER" id="PTHR43553">
    <property type="entry name" value="HEAVY METAL TRANSPORTER"/>
    <property type="match status" value="1"/>
</dbReference>
<dbReference type="InterPro" id="IPR015856">
    <property type="entry name" value="ABC_transpr_CbiO/EcfA_su"/>
</dbReference>
<keyword evidence="13" id="KW-0378">Hydrolase</keyword>
<proteinExistence type="inferred from homology"/>
<evidence type="ECO:0000256" key="10">
    <source>
        <dbReference type="RuleBase" id="RU364103"/>
    </source>
</evidence>
<sequence length="368" mass="38924">MAMTDNESRGTGESSDTGESRSIGSDKARSGQMGVDASHALRTETGPRTATGHTPPGNSGTSSAAHGAGASEVHDSDDAGGDDAGAAPSADVTQDAEGAPTVLMQTRAMCATHPGRPMVLRDVDLRLHQGVRVAILGANGSGKTTLLRCLSGSLEPVSGEVLREGKRLEHNKKALREHRRVVQHVLQDPDDQLFSADVFQDVSFGPMNMGLDEDEVRERVTGALTLLGADHLAERATHQLSYGERKRVAVAGAMAMRPKLLMLDEPTAGLDPDGVSRMMAALGRLHQTGTTVAMATHDVDLALAWADEALVVVDHSVVQGPIDEMLADSDIVERAHLHLPWALDLAQRMGVSSLPRTMDEVVAALEAR</sequence>
<evidence type="ECO:0000256" key="1">
    <source>
        <dbReference type="ARBA" id="ARBA00004202"/>
    </source>
</evidence>
<keyword evidence="6 10" id="KW-0067">ATP-binding</keyword>
<dbReference type="SMART" id="SM00382">
    <property type="entry name" value="AAA"/>
    <property type="match status" value="1"/>
</dbReference>
<dbReference type="InterPro" id="IPR017871">
    <property type="entry name" value="ABC_transporter-like_CS"/>
</dbReference>
<dbReference type="InterPro" id="IPR050095">
    <property type="entry name" value="ECF_ABC_transporter_ATP-bd"/>
</dbReference>
<evidence type="ECO:0000256" key="8">
    <source>
        <dbReference type="ARBA" id="ARBA00023136"/>
    </source>
</evidence>
<dbReference type="GO" id="GO:0005524">
    <property type="term" value="F:ATP binding"/>
    <property type="evidence" value="ECO:0007669"/>
    <property type="project" value="UniProtKB-UniRule"/>
</dbReference>
<dbReference type="Proteomes" id="UP000215332">
    <property type="component" value="Chromosome 1"/>
</dbReference>
<feature type="compositionally biased region" description="Basic and acidic residues" evidence="11">
    <location>
        <begin position="1"/>
        <end position="10"/>
    </location>
</feature>
<dbReference type="eggNOG" id="COG1122">
    <property type="taxonomic scope" value="Bacteria"/>
</dbReference>
<keyword evidence="4 10" id="KW-1003">Cell membrane</keyword>
<evidence type="ECO:0000256" key="6">
    <source>
        <dbReference type="ARBA" id="ARBA00022840"/>
    </source>
</evidence>
<keyword evidence="3 10" id="KW-0813">Transport</keyword>
<evidence type="ECO:0000256" key="9">
    <source>
        <dbReference type="ARBA" id="ARBA00025157"/>
    </source>
</evidence>
<keyword evidence="5 10" id="KW-0547">Nucleotide-binding</keyword>
<dbReference type="PROSITE" id="PS50893">
    <property type="entry name" value="ABC_TRANSPORTER_2"/>
    <property type="match status" value="1"/>
</dbReference>
<evidence type="ECO:0000256" key="4">
    <source>
        <dbReference type="ARBA" id="ARBA00022475"/>
    </source>
</evidence>
<keyword evidence="8 10" id="KW-0472">Membrane</keyword>
<feature type="compositionally biased region" description="Polar residues" evidence="11">
    <location>
        <begin position="11"/>
        <end position="23"/>
    </location>
</feature>
<comment type="function">
    <text evidence="9">Probably part of an ABC transporter complex. Responsible for energy coupling to the transport system.</text>
</comment>
<dbReference type="Gene3D" id="3.40.50.300">
    <property type="entry name" value="P-loop containing nucleotide triphosphate hydrolases"/>
    <property type="match status" value="1"/>
</dbReference>
<comment type="function">
    <text evidence="10">Part of an ABC transporter complex. Responsible for energy coupling to the transport system.</text>
</comment>